<feature type="compositionally biased region" description="Acidic residues" evidence="1">
    <location>
        <begin position="516"/>
        <end position="547"/>
    </location>
</feature>
<dbReference type="EMBL" id="CP144098">
    <property type="protein sequence ID" value="WWC85983.1"/>
    <property type="molecule type" value="Genomic_DNA"/>
</dbReference>
<protein>
    <recommendedName>
        <fullName evidence="4">RNA polymerase-associated protein LEO1</fullName>
    </recommendedName>
</protein>
<feature type="compositionally biased region" description="Low complexity" evidence="1">
    <location>
        <begin position="25"/>
        <end position="41"/>
    </location>
</feature>
<dbReference type="GO" id="GO:1990269">
    <property type="term" value="F:RNA polymerase II C-terminal domain phosphoserine binding"/>
    <property type="evidence" value="ECO:0007669"/>
    <property type="project" value="TreeGrafter"/>
</dbReference>
<dbReference type="GO" id="GO:0006368">
    <property type="term" value="P:transcription elongation by RNA polymerase II"/>
    <property type="evidence" value="ECO:0007669"/>
    <property type="project" value="InterPro"/>
</dbReference>
<dbReference type="GO" id="GO:0032968">
    <property type="term" value="P:positive regulation of transcription elongation by RNA polymerase II"/>
    <property type="evidence" value="ECO:0007669"/>
    <property type="project" value="TreeGrafter"/>
</dbReference>
<dbReference type="InterPro" id="IPR007149">
    <property type="entry name" value="Leo1"/>
</dbReference>
<proteinExistence type="predicted"/>
<feature type="region of interest" description="Disordered" evidence="1">
    <location>
        <begin position="345"/>
        <end position="547"/>
    </location>
</feature>
<feature type="compositionally biased region" description="Acidic residues" evidence="1">
    <location>
        <begin position="57"/>
        <end position="74"/>
    </location>
</feature>
<feature type="compositionally biased region" description="Basic residues" evidence="1">
    <location>
        <begin position="447"/>
        <end position="461"/>
    </location>
</feature>
<organism evidence="2 3">
    <name type="scientific">Kwoniella dendrophila CBS 6074</name>
    <dbReference type="NCBI Taxonomy" id="1295534"/>
    <lineage>
        <taxon>Eukaryota</taxon>
        <taxon>Fungi</taxon>
        <taxon>Dikarya</taxon>
        <taxon>Basidiomycota</taxon>
        <taxon>Agaricomycotina</taxon>
        <taxon>Tremellomycetes</taxon>
        <taxon>Tremellales</taxon>
        <taxon>Cryptococcaceae</taxon>
        <taxon>Kwoniella</taxon>
    </lineage>
</organism>
<evidence type="ECO:0000313" key="3">
    <source>
        <dbReference type="Proteomes" id="UP001355207"/>
    </source>
</evidence>
<feature type="compositionally biased region" description="Acidic residues" evidence="1">
    <location>
        <begin position="1"/>
        <end position="16"/>
    </location>
</feature>
<dbReference type="Pfam" id="PF04004">
    <property type="entry name" value="Leo1"/>
    <property type="match status" value="1"/>
</dbReference>
<feature type="compositionally biased region" description="Basic and acidic residues" evidence="1">
    <location>
        <begin position="482"/>
        <end position="493"/>
    </location>
</feature>
<evidence type="ECO:0000313" key="2">
    <source>
        <dbReference type="EMBL" id="WWC85983.1"/>
    </source>
</evidence>
<dbReference type="GO" id="GO:0016593">
    <property type="term" value="C:Cdc73/Paf1 complex"/>
    <property type="evidence" value="ECO:0007669"/>
    <property type="project" value="InterPro"/>
</dbReference>
<sequence>MSDEERGDDLFGDSDNEGGSNAQIPSRLPSPVASSSRSPAPVTAPIPPAAQTQSPAAEDDDVGGDLFGDDDEAEERAKRGRTSTGTPASRRSRTPRSRSRSGSANPLEYEEEDVMVESKDEKWATLPIPQWNKMQATDDKVWHMKLPAYVNIDSNPYEPDLYRENLNEEPIDGKANPIAAKSKMIGVRNTIRWKWVTGGDGNPTRQSNARMLRWSDGSVSLQLGSDLFDVAPSHGASLSRPEDPKPPLPAGTTKQPEDIVNTVSSTTFLSVIAPTETVLVTERSIAGQLSLLPTSMDSKTHLELVKHVGQQHVKHSRMKMLEETQEDEESLQKLLLKAAPNREFINIKSEKPKSANRKLGRTSSAGGGTGNGRGSGLGRTSSSGSVKRNKFKKSYYSDSSDDNSDADNQKQSRKLRDRSLGAGGDYDEDDGFVVADSDEDDEYGSSSKKKSKNKSKKRKNKGYSDDEDDEDDGEELDEMEEAERRIEAKERERKKAKTSSGNGSSDKKKKSRDYVDTDDEDEDQEGGDQDAEGEEEEMEMDIESEED</sequence>
<feature type="region of interest" description="Disordered" evidence="1">
    <location>
        <begin position="232"/>
        <end position="256"/>
    </location>
</feature>
<dbReference type="PANTHER" id="PTHR23146">
    <property type="entry name" value="LEO1 PROTEIN"/>
    <property type="match status" value="1"/>
</dbReference>
<evidence type="ECO:0008006" key="4">
    <source>
        <dbReference type="Google" id="ProtNLM"/>
    </source>
</evidence>
<feature type="compositionally biased region" description="Basic residues" evidence="1">
    <location>
        <begin position="90"/>
        <end position="99"/>
    </location>
</feature>
<gene>
    <name evidence="2" type="ORF">L201_000854</name>
</gene>
<accession>A0AAX4JM33</accession>
<keyword evidence="3" id="KW-1185">Reference proteome</keyword>
<feature type="region of interest" description="Disordered" evidence="1">
    <location>
        <begin position="1"/>
        <end position="113"/>
    </location>
</feature>
<feature type="compositionally biased region" description="Acidic residues" evidence="1">
    <location>
        <begin position="425"/>
        <end position="443"/>
    </location>
</feature>
<dbReference type="PANTHER" id="PTHR23146:SF0">
    <property type="entry name" value="RNA POLYMERASE-ASSOCIATED PROTEIN LEO1"/>
    <property type="match status" value="1"/>
</dbReference>
<feature type="compositionally biased region" description="Gly residues" evidence="1">
    <location>
        <begin position="365"/>
        <end position="377"/>
    </location>
</feature>
<dbReference type="RefSeq" id="XP_066072746.1">
    <property type="nucleotide sequence ID" value="XM_066216649.1"/>
</dbReference>
<reference evidence="2 3" key="1">
    <citation type="submission" date="2024-01" db="EMBL/GenBank/DDBJ databases">
        <title>Comparative genomics of Cryptococcus and Kwoniella reveals pathogenesis evolution and contrasting modes of karyotype evolution via chromosome fusion or intercentromeric recombination.</title>
        <authorList>
            <person name="Coelho M.A."/>
            <person name="David-Palma M."/>
            <person name="Shea T."/>
            <person name="Bowers K."/>
            <person name="McGinley-Smith S."/>
            <person name="Mohammad A.W."/>
            <person name="Gnirke A."/>
            <person name="Yurkov A.M."/>
            <person name="Nowrousian M."/>
            <person name="Sun S."/>
            <person name="Cuomo C.A."/>
            <person name="Heitman J."/>
        </authorList>
    </citation>
    <scope>NUCLEOTIDE SEQUENCE [LARGE SCALE GENOMIC DNA]</scope>
    <source>
        <strain evidence="2 3">CBS 6074</strain>
    </source>
</reference>
<evidence type="ECO:0000256" key="1">
    <source>
        <dbReference type="SAM" id="MobiDB-lite"/>
    </source>
</evidence>
<dbReference type="AlphaFoldDB" id="A0AAX4JM33"/>
<dbReference type="Proteomes" id="UP001355207">
    <property type="component" value="Chromosome 1"/>
</dbReference>
<dbReference type="GeneID" id="91091526"/>
<feature type="compositionally biased region" description="Acidic residues" evidence="1">
    <location>
        <begin position="465"/>
        <end position="481"/>
    </location>
</feature>
<name>A0AAX4JM33_9TREE</name>